<reference evidence="1 2" key="1">
    <citation type="journal article" date="2022" name="Plant J.">
        <title>Chromosome-level genome of Camellia lanceoleosa provides a valuable resource for understanding genome evolution and self-incompatibility.</title>
        <authorList>
            <person name="Gong W."/>
            <person name="Xiao S."/>
            <person name="Wang L."/>
            <person name="Liao Z."/>
            <person name="Chang Y."/>
            <person name="Mo W."/>
            <person name="Hu G."/>
            <person name="Li W."/>
            <person name="Zhao G."/>
            <person name="Zhu H."/>
            <person name="Hu X."/>
            <person name="Ji K."/>
            <person name="Xiang X."/>
            <person name="Song Q."/>
            <person name="Yuan D."/>
            <person name="Jin S."/>
            <person name="Zhang L."/>
        </authorList>
    </citation>
    <scope>NUCLEOTIDE SEQUENCE [LARGE SCALE GENOMIC DNA]</scope>
    <source>
        <strain evidence="1">SQ_2022a</strain>
    </source>
</reference>
<accession>A0ACC0HY77</accession>
<protein>
    <submittedName>
        <fullName evidence="1">Uncharacterized protein</fullName>
    </submittedName>
</protein>
<dbReference type="Proteomes" id="UP001060215">
    <property type="component" value="Chromosome 2"/>
</dbReference>
<sequence length="241" mass="27261">MASSFLRSNLSLLSLCPPTTTQPITINTPRSFLTIRCGPRDNRGPLVKGRVLSTEAIQAVQSLKRAHRLHDQSKLNHLLSKSISRLIKPDLIATFNELLRQDHCDLALKVFSSVRSEFWYKTDLGLYADLVSALARKGMTEDIDRLICDLEEEGVIECDDKGLVRLVKALIAAERVESTVRIYGLMKRSGWGATCVADEYVAKVLSRGLRRLGEWRLADEIDVEFDKFFRGVFDKVRPKQI</sequence>
<organism evidence="1 2">
    <name type="scientific">Camellia lanceoleosa</name>
    <dbReference type="NCBI Taxonomy" id="1840588"/>
    <lineage>
        <taxon>Eukaryota</taxon>
        <taxon>Viridiplantae</taxon>
        <taxon>Streptophyta</taxon>
        <taxon>Embryophyta</taxon>
        <taxon>Tracheophyta</taxon>
        <taxon>Spermatophyta</taxon>
        <taxon>Magnoliopsida</taxon>
        <taxon>eudicotyledons</taxon>
        <taxon>Gunneridae</taxon>
        <taxon>Pentapetalae</taxon>
        <taxon>asterids</taxon>
        <taxon>Ericales</taxon>
        <taxon>Theaceae</taxon>
        <taxon>Camellia</taxon>
    </lineage>
</organism>
<name>A0ACC0HY77_9ERIC</name>
<keyword evidence="2" id="KW-1185">Reference proteome</keyword>
<evidence type="ECO:0000313" key="2">
    <source>
        <dbReference type="Proteomes" id="UP001060215"/>
    </source>
</evidence>
<comment type="caution">
    <text evidence="1">The sequence shown here is derived from an EMBL/GenBank/DDBJ whole genome shotgun (WGS) entry which is preliminary data.</text>
</comment>
<evidence type="ECO:0000313" key="1">
    <source>
        <dbReference type="EMBL" id="KAI8018254.1"/>
    </source>
</evidence>
<gene>
    <name evidence="1" type="ORF">LOK49_LG04G02712</name>
</gene>
<dbReference type="EMBL" id="CM045759">
    <property type="protein sequence ID" value="KAI8018254.1"/>
    <property type="molecule type" value="Genomic_DNA"/>
</dbReference>
<proteinExistence type="predicted"/>